<feature type="region of interest" description="Disordered" evidence="1">
    <location>
        <begin position="54"/>
        <end position="88"/>
    </location>
</feature>
<dbReference type="EMBL" id="BAABDE010000016">
    <property type="protein sequence ID" value="GAA3798176.1"/>
    <property type="molecule type" value="Genomic_DNA"/>
</dbReference>
<accession>A0ABP7HRP0</accession>
<comment type="caution">
    <text evidence="2">The sequence shown here is derived from an EMBL/GenBank/DDBJ whole genome shotgun (WGS) entry which is preliminary data.</text>
</comment>
<proteinExistence type="predicted"/>
<evidence type="ECO:0000256" key="1">
    <source>
        <dbReference type="SAM" id="MobiDB-lite"/>
    </source>
</evidence>
<sequence>MHDGALEGDPLTLGPAAVNNAHPWLAVPLFLCCNEDTAQLVHEFSTVVEDSHAKTLASDRELREPAAVELPTAREDLGHDDPYADRDR</sequence>
<protein>
    <submittedName>
        <fullName evidence="2">Uncharacterized protein</fullName>
    </submittedName>
</protein>
<reference evidence="3" key="1">
    <citation type="journal article" date="2019" name="Int. J. Syst. Evol. Microbiol.">
        <title>The Global Catalogue of Microorganisms (GCM) 10K type strain sequencing project: providing services to taxonomists for standard genome sequencing and annotation.</title>
        <authorList>
            <consortium name="The Broad Institute Genomics Platform"/>
            <consortium name="The Broad Institute Genome Sequencing Center for Infectious Disease"/>
            <person name="Wu L."/>
            <person name="Ma J."/>
        </authorList>
    </citation>
    <scope>NUCLEOTIDE SEQUENCE [LARGE SCALE GENOMIC DNA]</scope>
    <source>
        <strain evidence="3">JCM 17138</strain>
    </source>
</reference>
<organism evidence="2 3">
    <name type="scientific">Streptomyces coacervatus</name>
    <dbReference type="NCBI Taxonomy" id="647381"/>
    <lineage>
        <taxon>Bacteria</taxon>
        <taxon>Bacillati</taxon>
        <taxon>Actinomycetota</taxon>
        <taxon>Actinomycetes</taxon>
        <taxon>Kitasatosporales</taxon>
        <taxon>Streptomycetaceae</taxon>
        <taxon>Streptomyces</taxon>
    </lineage>
</organism>
<name>A0ABP7HRP0_9ACTN</name>
<dbReference type="Proteomes" id="UP001501009">
    <property type="component" value="Unassembled WGS sequence"/>
</dbReference>
<gene>
    <name evidence="2" type="ORF">GCM10022403_035040</name>
</gene>
<evidence type="ECO:0000313" key="2">
    <source>
        <dbReference type="EMBL" id="GAA3798176.1"/>
    </source>
</evidence>
<keyword evidence="3" id="KW-1185">Reference proteome</keyword>
<evidence type="ECO:0000313" key="3">
    <source>
        <dbReference type="Proteomes" id="UP001501009"/>
    </source>
</evidence>